<proteinExistence type="predicted"/>
<dbReference type="Proteomes" id="UP001056120">
    <property type="component" value="Linkage Group LG11"/>
</dbReference>
<sequence>MCEICGGPHFTCRCPYSSGESANCYDYAYPQVQPRAEYRTREELNAWCREANEQYERDIQAVMAHIGSHRPTNIDRVVYDQEGNEIGIETASGELILGTTMDDVQSTVTEGEAQVPPPGNYSYLDCNTDFYLSTSTQDSTVHCDTLHLSCENEFVRSRTITLSRRKWEANGRA</sequence>
<name>A0ACB9HP59_9ASTR</name>
<accession>A0ACB9HP59</accession>
<evidence type="ECO:0000313" key="1">
    <source>
        <dbReference type="EMBL" id="KAI3797203.1"/>
    </source>
</evidence>
<gene>
    <name evidence="1" type="ORF">L1987_32458</name>
</gene>
<organism evidence="1 2">
    <name type="scientific">Smallanthus sonchifolius</name>
    <dbReference type="NCBI Taxonomy" id="185202"/>
    <lineage>
        <taxon>Eukaryota</taxon>
        <taxon>Viridiplantae</taxon>
        <taxon>Streptophyta</taxon>
        <taxon>Embryophyta</taxon>
        <taxon>Tracheophyta</taxon>
        <taxon>Spermatophyta</taxon>
        <taxon>Magnoliopsida</taxon>
        <taxon>eudicotyledons</taxon>
        <taxon>Gunneridae</taxon>
        <taxon>Pentapetalae</taxon>
        <taxon>asterids</taxon>
        <taxon>campanulids</taxon>
        <taxon>Asterales</taxon>
        <taxon>Asteraceae</taxon>
        <taxon>Asteroideae</taxon>
        <taxon>Heliantheae alliance</taxon>
        <taxon>Millerieae</taxon>
        <taxon>Smallanthus</taxon>
    </lineage>
</organism>
<comment type="caution">
    <text evidence="1">The sequence shown here is derived from an EMBL/GenBank/DDBJ whole genome shotgun (WGS) entry which is preliminary data.</text>
</comment>
<keyword evidence="2" id="KW-1185">Reference proteome</keyword>
<protein>
    <submittedName>
        <fullName evidence="1">Uncharacterized protein</fullName>
    </submittedName>
</protein>
<evidence type="ECO:0000313" key="2">
    <source>
        <dbReference type="Proteomes" id="UP001056120"/>
    </source>
</evidence>
<reference evidence="1 2" key="2">
    <citation type="journal article" date="2022" name="Mol. Ecol. Resour.">
        <title>The genomes of chicory, endive, great burdock and yacon provide insights into Asteraceae paleo-polyploidization history and plant inulin production.</title>
        <authorList>
            <person name="Fan W."/>
            <person name="Wang S."/>
            <person name="Wang H."/>
            <person name="Wang A."/>
            <person name="Jiang F."/>
            <person name="Liu H."/>
            <person name="Zhao H."/>
            <person name="Xu D."/>
            <person name="Zhang Y."/>
        </authorList>
    </citation>
    <scope>NUCLEOTIDE SEQUENCE [LARGE SCALE GENOMIC DNA]</scope>
    <source>
        <strain evidence="2">cv. Yunnan</strain>
        <tissue evidence="1">Leaves</tissue>
    </source>
</reference>
<dbReference type="EMBL" id="CM042028">
    <property type="protein sequence ID" value="KAI3797203.1"/>
    <property type="molecule type" value="Genomic_DNA"/>
</dbReference>
<reference evidence="2" key="1">
    <citation type="journal article" date="2022" name="Mol. Ecol. Resour.">
        <title>The genomes of chicory, endive, great burdock and yacon provide insights into Asteraceae palaeo-polyploidization history and plant inulin production.</title>
        <authorList>
            <person name="Fan W."/>
            <person name="Wang S."/>
            <person name="Wang H."/>
            <person name="Wang A."/>
            <person name="Jiang F."/>
            <person name="Liu H."/>
            <person name="Zhao H."/>
            <person name="Xu D."/>
            <person name="Zhang Y."/>
        </authorList>
    </citation>
    <scope>NUCLEOTIDE SEQUENCE [LARGE SCALE GENOMIC DNA]</scope>
    <source>
        <strain evidence="2">cv. Yunnan</strain>
    </source>
</reference>